<dbReference type="VEuPathDB" id="FungiDB:Malapachy_2848"/>
<dbReference type="AlphaFoldDB" id="A0A0M8MS57"/>
<comment type="caution">
    <text evidence="2">The sequence shown here is derived from an EMBL/GenBank/DDBJ whole genome shotgun (WGS) entry which is preliminary data.</text>
</comment>
<feature type="region of interest" description="Disordered" evidence="1">
    <location>
        <begin position="152"/>
        <end position="248"/>
    </location>
</feature>
<dbReference type="EMBL" id="LGAV01000011">
    <property type="protein sequence ID" value="KOS12551.1"/>
    <property type="molecule type" value="Genomic_DNA"/>
</dbReference>
<feature type="compositionally biased region" description="Basic and acidic residues" evidence="1">
    <location>
        <begin position="237"/>
        <end position="248"/>
    </location>
</feature>
<evidence type="ECO:0000256" key="1">
    <source>
        <dbReference type="SAM" id="MobiDB-lite"/>
    </source>
</evidence>
<dbReference type="GeneID" id="28729210"/>
<protein>
    <submittedName>
        <fullName evidence="2">Uncharacterized protein</fullName>
    </submittedName>
</protein>
<name>A0A0M8MS57_9BASI</name>
<evidence type="ECO:0000313" key="3">
    <source>
        <dbReference type="Proteomes" id="UP000037751"/>
    </source>
</evidence>
<keyword evidence="3" id="KW-1185">Reference proteome</keyword>
<reference evidence="2 3" key="1">
    <citation type="submission" date="2015-07" db="EMBL/GenBank/DDBJ databases">
        <title>Draft Genome Sequence of Malassezia furfur CBS1878 and Malassezia pachydermatis CBS1879.</title>
        <authorList>
            <person name="Triana S."/>
            <person name="Ohm R."/>
            <person name="Gonzalez A."/>
            <person name="DeCock H."/>
            <person name="Restrepo S."/>
            <person name="Celis A."/>
        </authorList>
    </citation>
    <scope>NUCLEOTIDE SEQUENCE [LARGE SCALE GENOMIC DNA]</scope>
    <source>
        <strain evidence="2 3">CBS 1879</strain>
    </source>
</reference>
<proteinExistence type="predicted"/>
<dbReference type="OrthoDB" id="76224at2759"/>
<accession>A0A0M8MS57</accession>
<organism evidence="2 3">
    <name type="scientific">Malassezia pachydermatis</name>
    <dbReference type="NCBI Taxonomy" id="77020"/>
    <lineage>
        <taxon>Eukaryota</taxon>
        <taxon>Fungi</taxon>
        <taxon>Dikarya</taxon>
        <taxon>Basidiomycota</taxon>
        <taxon>Ustilaginomycotina</taxon>
        <taxon>Malasseziomycetes</taxon>
        <taxon>Malasseziales</taxon>
        <taxon>Malasseziaceae</taxon>
        <taxon>Malassezia</taxon>
    </lineage>
</organism>
<dbReference type="RefSeq" id="XP_017990183.1">
    <property type="nucleotide sequence ID" value="XM_018137334.1"/>
</dbReference>
<dbReference type="Proteomes" id="UP000037751">
    <property type="component" value="Unassembled WGS sequence"/>
</dbReference>
<evidence type="ECO:0000313" key="2">
    <source>
        <dbReference type="EMBL" id="KOS12551.1"/>
    </source>
</evidence>
<sequence>MGRSNDTPTGGFEPPAGYSMAHLVHDLPMDGKELWVIRLPDGIDTQQLDGVTMPLSMLEQEAPGTLASITVSDDAMYDVHVAAQTTSERAASGSSQLIDMAGPSPGGVFLDPSFLSTSKSAGVASEMIGITALVPQDDGSLSMMPITRRLFLARQAPPSKRRTEISTAPPPKHTQPWDRLKGSFRPTGSIRPSSSSSSSSQAMAVDEADTTASHSKKKSSKSSKDTDKAEKKRKKHTNDEPAKKKQKQ</sequence>
<gene>
    <name evidence="2" type="ORF">Malapachy_2848</name>
</gene>
<dbReference type="Gene3D" id="6.20.250.70">
    <property type="match status" value="1"/>
</dbReference>